<protein>
    <submittedName>
        <fullName evidence="1">Uncharacterized protein</fullName>
    </submittedName>
</protein>
<evidence type="ECO:0000313" key="1">
    <source>
        <dbReference type="EMBL" id="KAK8371969.1"/>
    </source>
</evidence>
<comment type="caution">
    <text evidence="1">The sequence shown here is derived from an EMBL/GenBank/DDBJ whole genome shotgun (WGS) entry which is preliminary data.</text>
</comment>
<reference evidence="1 2" key="1">
    <citation type="submission" date="2023-03" db="EMBL/GenBank/DDBJ databases">
        <title>High-quality genome of Scylla paramamosain provides insights in environmental adaptation.</title>
        <authorList>
            <person name="Zhang L."/>
        </authorList>
    </citation>
    <scope>NUCLEOTIDE SEQUENCE [LARGE SCALE GENOMIC DNA]</scope>
    <source>
        <strain evidence="1">LZ_2023a</strain>
        <tissue evidence="1">Muscle</tissue>
    </source>
</reference>
<evidence type="ECO:0000313" key="2">
    <source>
        <dbReference type="Proteomes" id="UP001487740"/>
    </source>
</evidence>
<organism evidence="1 2">
    <name type="scientific">Scylla paramamosain</name>
    <name type="common">Mud crab</name>
    <dbReference type="NCBI Taxonomy" id="85552"/>
    <lineage>
        <taxon>Eukaryota</taxon>
        <taxon>Metazoa</taxon>
        <taxon>Ecdysozoa</taxon>
        <taxon>Arthropoda</taxon>
        <taxon>Crustacea</taxon>
        <taxon>Multicrustacea</taxon>
        <taxon>Malacostraca</taxon>
        <taxon>Eumalacostraca</taxon>
        <taxon>Eucarida</taxon>
        <taxon>Decapoda</taxon>
        <taxon>Pleocyemata</taxon>
        <taxon>Brachyura</taxon>
        <taxon>Eubrachyura</taxon>
        <taxon>Portunoidea</taxon>
        <taxon>Portunidae</taxon>
        <taxon>Portuninae</taxon>
        <taxon>Scylla</taxon>
    </lineage>
</organism>
<keyword evidence="2" id="KW-1185">Reference proteome</keyword>
<proteinExistence type="predicted"/>
<dbReference type="Proteomes" id="UP001487740">
    <property type="component" value="Unassembled WGS sequence"/>
</dbReference>
<dbReference type="EMBL" id="JARAKH010006389">
    <property type="protein sequence ID" value="KAK8371969.1"/>
    <property type="molecule type" value="Genomic_DNA"/>
</dbReference>
<dbReference type="AlphaFoldDB" id="A0AAW0SAD9"/>
<sequence length="100" mass="11305">MWPVSFDYVYEQDKSTVVDKPRQLWLVSCCCGSPHETAHAHSHACRLGLTPAPVKSQCLEHWTTDELPVKQTNRELDCCKCSLHSTFPPAEGCPKQCVEF</sequence>
<name>A0AAW0SAD9_SCYPA</name>
<gene>
    <name evidence="1" type="ORF">O3P69_020968</name>
</gene>
<accession>A0AAW0SAD9</accession>